<accession>E0S4P2</accession>
<reference evidence="2 3" key="1">
    <citation type="journal article" date="2010" name="PLoS ONE">
        <title>The glycobiome of the rumen bacterium Butyrivibrio proteoclasticus B316(T) highlights adaptation to a polysaccharide-rich environment.</title>
        <authorList>
            <person name="Kelly W.J."/>
            <person name="Leahy S.C."/>
            <person name="Altermann E."/>
            <person name="Yeoman C.J."/>
            <person name="Dunne J.C."/>
            <person name="Kong Z."/>
            <person name="Pacheco D.M."/>
            <person name="Li D."/>
            <person name="Noel S.J."/>
            <person name="Moon C.D."/>
            <person name="Cookson A.L."/>
            <person name="Attwood G.T."/>
        </authorList>
    </citation>
    <scope>NUCLEOTIDE SEQUENCE [LARGE SCALE GENOMIC DNA]</scope>
    <source>
        <strain evidence="3">ATCC 51982 / DSM 14932 / B316</strain>
        <plasmid evidence="3">Plasmid pCY186</plasmid>
    </source>
</reference>
<dbReference type="HOGENOM" id="CLU_010404_0_0_9"/>
<keyword evidence="2" id="KW-0614">Plasmid</keyword>
<evidence type="ECO:0000313" key="3">
    <source>
        <dbReference type="Proteomes" id="UP000001299"/>
    </source>
</evidence>
<feature type="domain" description="TraG P-loop" evidence="1">
    <location>
        <begin position="581"/>
        <end position="732"/>
    </location>
</feature>
<evidence type="ECO:0000259" key="1">
    <source>
        <dbReference type="Pfam" id="PF19044"/>
    </source>
</evidence>
<dbReference type="InterPro" id="IPR027417">
    <property type="entry name" value="P-loop_NTPase"/>
</dbReference>
<geneLocation type="plasmid" evidence="2 3">
    <name>pCY186</name>
</geneLocation>
<dbReference type="RefSeq" id="WP_013283023.1">
    <property type="nucleotide sequence ID" value="NC_014390.1"/>
</dbReference>
<protein>
    <recommendedName>
        <fullName evidence="1">TraG P-loop domain-containing protein</fullName>
    </recommendedName>
</protein>
<dbReference type="EMBL" id="CP001813">
    <property type="protein sequence ID" value="ADL36374.1"/>
    <property type="molecule type" value="Genomic_DNA"/>
</dbReference>
<evidence type="ECO:0000313" key="2">
    <source>
        <dbReference type="EMBL" id="ADL36374.1"/>
    </source>
</evidence>
<sequence>MPLNYYQKDVVDKNKITDAFLQMFKTCPNNIHIKMRTEKSDTNVIVNTIRENYRRENNPKLAEMAESYIAHISTLQNADTVDKRFYIIYQYEGENGKISREFTDIYRNMKSIEYDLRSKLTSCGNLVITPKNEDYHACEVLYKYYNPLSCIGETLQDRIDRVVTDYEMTDGAIGEAKEADYIAPRGLSSKATKDWILMDGMYHTWLVMRDNTFPPIVQTGWLDNIPIDYGIDVDIIAKRLNRSTVETGLKQMRKYKYSSFNANRTNFDKAESISKEIQNAEYIKQCMSNYDEDLFSCEVIITVRAETYALMRELKNSIQKHLEGLSIYTSTSFLAAHEWLKNTAPDMYVTKSFFKKYSHNMLTRNMAQLYPFTSMSLFDNEGYVVGRNVQGSSLVSFNNFNTQLYSNGNIVIMGTPGSGKSFLEMMLASRMRMMGVRTMFILPLKAHEYYNACEKMGGEYIKFIPGGKTCVNIMEIRPQVSASGELLEDTDEADGMDAPLLARKIASLCAFLQLNMLDDHLSTSEKNRFNVLCTKLYANYGITSNNDSIWLNKEKRILKPMPILQDLNDALKEDPVLSRVRDALSPYMYGGMFSNFNGPTNVNLNNQYLIFDVDKTSISEDYLPAMMYIAFDCCYDLAKQSLKHKDAIFMDEVWLMMQNEDCAKQVKEMVKIIRGYGSCTVLATQDIGDFLRSNDGLGESILAASKIKFFLRIEDMEINNVARVVDLNANDRANFKKFPAHGRALLMSDKDKILIDLISSEEEIKTYTTDVNLRKKFSKKTG</sequence>
<name>E0S4P2_BUTPB</name>
<dbReference type="InterPro" id="IPR043964">
    <property type="entry name" value="P-loop_TraG"/>
</dbReference>
<dbReference type="Pfam" id="PF19044">
    <property type="entry name" value="P-loop_TraG"/>
    <property type="match status" value="1"/>
</dbReference>
<keyword evidence="3" id="KW-1185">Reference proteome</keyword>
<dbReference type="Proteomes" id="UP000001299">
    <property type="component" value="Plasmid pCY186"/>
</dbReference>
<dbReference type="KEGG" id="bpb:bpr_IV009"/>
<organism evidence="2 3">
    <name type="scientific">Butyrivibrio proteoclasticus (strain ATCC 51982 / DSM 14932 / B316)</name>
    <name type="common">Clostridium proteoclasticum</name>
    <dbReference type="NCBI Taxonomy" id="515622"/>
    <lineage>
        <taxon>Bacteria</taxon>
        <taxon>Bacillati</taxon>
        <taxon>Bacillota</taxon>
        <taxon>Clostridia</taxon>
        <taxon>Lachnospirales</taxon>
        <taxon>Lachnospiraceae</taxon>
        <taxon>Butyrivibrio</taxon>
    </lineage>
</organism>
<dbReference type="SUPFAM" id="SSF52540">
    <property type="entry name" value="P-loop containing nucleoside triphosphate hydrolases"/>
    <property type="match status" value="1"/>
</dbReference>
<dbReference type="Gene3D" id="1.10.8.730">
    <property type="match status" value="1"/>
</dbReference>
<dbReference type="PANTHER" id="PTHR30121">
    <property type="entry name" value="UNCHARACTERIZED PROTEIN YJGR-RELATED"/>
    <property type="match status" value="1"/>
</dbReference>
<proteinExistence type="predicted"/>
<dbReference type="PANTHER" id="PTHR30121:SF6">
    <property type="entry name" value="SLR6007 PROTEIN"/>
    <property type="match status" value="1"/>
</dbReference>
<dbReference type="eggNOG" id="COG3451">
    <property type="taxonomic scope" value="Bacteria"/>
</dbReference>
<dbReference type="Gene3D" id="3.40.50.300">
    <property type="entry name" value="P-loop containing nucleotide triphosphate hydrolases"/>
    <property type="match status" value="1"/>
</dbReference>
<dbReference type="InterPro" id="IPR051162">
    <property type="entry name" value="T4SS_component"/>
</dbReference>
<gene>
    <name evidence="2" type="ordered locus">bpr_IV009</name>
</gene>
<dbReference type="CDD" id="cd01127">
    <property type="entry name" value="TrwB_TraG_TraD_VirD4"/>
    <property type="match status" value="1"/>
</dbReference>
<dbReference type="AlphaFoldDB" id="E0S4P2"/>